<name>A0A4T0X3R2_9ASCO</name>
<dbReference type="OrthoDB" id="2133190at2759"/>
<evidence type="ECO:0000313" key="3">
    <source>
        <dbReference type="EMBL" id="TID29502.1"/>
    </source>
</evidence>
<keyword evidence="4" id="KW-1185">Reference proteome</keyword>
<dbReference type="PANTHER" id="PTHR47336">
    <property type="entry name" value="TRANSCRIPTION FACTOR HMS1-RELATED"/>
    <property type="match status" value="1"/>
</dbReference>
<dbReference type="AlphaFoldDB" id="A0A4T0X3R2"/>
<comment type="caution">
    <text evidence="3">The sequence shown here is derived from an EMBL/GenBank/DDBJ whole genome shotgun (WGS) entry which is preliminary data.</text>
</comment>
<dbReference type="STRING" id="52247.A0A4T0X3R2"/>
<dbReference type="GO" id="GO:0046983">
    <property type="term" value="F:protein dimerization activity"/>
    <property type="evidence" value="ECO:0007669"/>
    <property type="project" value="InterPro"/>
</dbReference>
<dbReference type="EMBL" id="SELW01000288">
    <property type="protein sequence ID" value="TID29502.1"/>
    <property type="molecule type" value="Genomic_DNA"/>
</dbReference>
<feature type="compositionally biased region" description="Basic and acidic residues" evidence="1">
    <location>
        <begin position="184"/>
        <end position="197"/>
    </location>
</feature>
<sequence length="319" mass="36157">MTHQYQFFELDIPTWSNDLDHLETSITNDNTHDNNASLAEYQLNTTFHSALSSTNSTTVSSISSASSYSDSLMSNNGNYNYHYSHDDSLYPLKAVFNDIPVFNGSSNESHNPNSVEESNTLQLSSPLSSCVSPTLTGVKMQNLQEDHNNPMIYQMQERISSSAVSPLDSRDDYVLSSNVNQNEKQNDERNESHHQKINDSIITPPPTATKRTKSGRVKKPMTLVQRKAHNKIERKYRININSKIANLQKLVPWMSEDGVAFEVDSKHLTEDISEIQMQSNKKLNKSMILDMVTEYILLLKDECKKKDDEIKLLKESSSS</sequence>
<proteinExistence type="predicted"/>
<dbReference type="Proteomes" id="UP000307173">
    <property type="component" value="Unassembled WGS sequence"/>
</dbReference>
<dbReference type="PROSITE" id="PS50888">
    <property type="entry name" value="BHLH"/>
    <property type="match status" value="1"/>
</dbReference>
<dbReference type="InterPro" id="IPR052099">
    <property type="entry name" value="Regulatory_TF_Diverse"/>
</dbReference>
<dbReference type="PANTHER" id="PTHR47336:SF3">
    <property type="entry name" value="SERINE-RICH PROTEIN TYE7"/>
    <property type="match status" value="1"/>
</dbReference>
<dbReference type="SMART" id="SM00353">
    <property type="entry name" value="HLH"/>
    <property type="match status" value="1"/>
</dbReference>
<feature type="region of interest" description="Disordered" evidence="1">
    <location>
        <begin position="107"/>
        <end position="126"/>
    </location>
</feature>
<gene>
    <name evidence="3" type="ORF">CANINC_001897</name>
</gene>
<evidence type="ECO:0000313" key="4">
    <source>
        <dbReference type="Proteomes" id="UP000307173"/>
    </source>
</evidence>
<dbReference type="InterPro" id="IPR011598">
    <property type="entry name" value="bHLH_dom"/>
</dbReference>
<dbReference type="Gene3D" id="4.10.280.10">
    <property type="entry name" value="Helix-loop-helix DNA-binding domain"/>
    <property type="match status" value="1"/>
</dbReference>
<evidence type="ECO:0000259" key="2">
    <source>
        <dbReference type="PROSITE" id="PS50888"/>
    </source>
</evidence>
<feature type="domain" description="BHLH" evidence="2">
    <location>
        <begin position="224"/>
        <end position="299"/>
    </location>
</feature>
<dbReference type="CDD" id="cd11395">
    <property type="entry name" value="bHLHzip_SREBP_like"/>
    <property type="match status" value="1"/>
</dbReference>
<organism evidence="3 4">
    <name type="scientific">Pichia inconspicua</name>
    <dbReference type="NCBI Taxonomy" id="52247"/>
    <lineage>
        <taxon>Eukaryota</taxon>
        <taxon>Fungi</taxon>
        <taxon>Dikarya</taxon>
        <taxon>Ascomycota</taxon>
        <taxon>Saccharomycotina</taxon>
        <taxon>Pichiomycetes</taxon>
        <taxon>Pichiales</taxon>
        <taxon>Pichiaceae</taxon>
        <taxon>Pichia</taxon>
    </lineage>
</organism>
<dbReference type="SUPFAM" id="SSF47459">
    <property type="entry name" value="HLH, helix-loop-helix DNA-binding domain"/>
    <property type="match status" value="1"/>
</dbReference>
<protein>
    <recommendedName>
        <fullName evidence="2">BHLH domain-containing protein</fullName>
    </recommendedName>
</protein>
<reference evidence="3 4" key="1">
    <citation type="journal article" date="2019" name="Front. Genet.">
        <title>Whole-Genome Sequencing of the Opportunistic Yeast Pathogen Candida inconspicua Uncovers Its Hybrid Origin.</title>
        <authorList>
            <person name="Mixao V."/>
            <person name="Hansen A.P."/>
            <person name="Saus E."/>
            <person name="Boekhout T."/>
            <person name="Lass-Florl C."/>
            <person name="Gabaldon T."/>
        </authorList>
    </citation>
    <scope>NUCLEOTIDE SEQUENCE [LARGE SCALE GENOMIC DNA]</scope>
    <source>
        <strain evidence="3 4">CBS 180</strain>
    </source>
</reference>
<feature type="region of interest" description="Disordered" evidence="1">
    <location>
        <begin position="180"/>
        <end position="217"/>
    </location>
</feature>
<dbReference type="Pfam" id="PF00010">
    <property type="entry name" value="HLH"/>
    <property type="match status" value="1"/>
</dbReference>
<dbReference type="InterPro" id="IPR036638">
    <property type="entry name" value="HLH_DNA-bd_sf"/>
</dbReference>
<accession>A0A4T0X3R2</accession>
<evidence type="ECO:0000256" key="1">
    <source>
        <dbReference type="SAM" id="MobiDB-lite"/>
    </source>
</evidence>